<dbReference type="Proteomes" id="UP000179769">
    <property type="component" value="Unassembled WGS sequence"/>
</dbReference>
<protein>
    <recommendedName>
        <fullName evidence="3">Radical SAM protein</fullName>
    </recommendedName>
</protein>
<evidence type="ECO:0008006" key="3">
    <source>
        <dbReference type="Google" id="ProtNLM"/>
    </source>
</evidence>
<name>A0A1S1Q8T1_9ACTN</name>
<gene>
    <name evidence="1" type="ORF">BBK14_34075</name>
</gene>
<accession>A0A1S1Q8T1</accession>
<reference evidence="2" key="1">
    <citation type="submission" date="2016-07" db="EMBL/GenBank/DDBJ databases">
        <title>Frankia sp. NRRL B-16219 Genome sequencing.</title>
        <authorList>
            <person name="Ghodhbane-Gtari F."/>
            <person name="Swanson E."/>
            <person name="Gueddou A."/>
            <person name="Louati M."/>
            <person name="Nouioui I."/>
            <person name="Hezbri K."/>
            <person name="Abebe-Akele F."/>
            <person name="Simpson S."/>
            <person name="Morris K."/>
            <person name="Thomas K."/>
            <person name="Gtari M."/>
            <person name="Tisa L.S."/>
        </authorList>
    </citation>
    <scope>NUCLEOTIDE SEQUENCE [LARGE SCALE GENOMIC DNA]</scope>
    <source>
        <strain evidence="2">NRRL B-16219</strain>
    </source>
</reference>
<keyword evidence="2" id="KW-1185">Reference proteome</keyword>
<proteinExistence type="predicted"/>
<sequence>MELVSNASLLTRRLPVLGRQANLGKVSLWLTWHEGQMSLKTFIAAAAVAQDVYGCFVVVNTLLFTPADTDAARRVKAAADDAGLRFNLDLGYDPSAPSDTFTHADDLARAVPLLGAGNVVDAVRAAGGDAALTQVALTGLTAPEGLPCRAGHDYVFIDIHGQVYRCSRYSVLDRERYGNALDPDFDLTLRPQTWAPCGAATGCCNKEDFLNLQAAEPLRERDVPSLGWTDA</sequence>
<evidence type="ECO:0000313" key="2">
    <source>
        <dbReference type="Proteomes" id="UP000179769"/>
    </source>
</evidence>
<dbReference type="AlphaFoldDB" id="A0A1S1Q8T1"/>
<evidence type="ECO:0000313" key="1">
    <source>
        <dbReference type="EMBL" id="OHV29901.1"/>
    </source>
</evidence>
<comment type="caution">
    <text evidence="1">The sequence shown here is derived from an EMBL/GenBank/DDBJ whole genome shotgun (WGS) entry which is preliminary data.</text>
</comment>
<organism evidence="1 2">
    <name type="scientific">Parafrankia soli</name>
    <dbReference type="NCBI Taxonomy" id="2599596"/>
    <lineage>
        <taxon>Bacteria</taxon>
        <taxon>Bacillati</taxon>
        <taxon>Actinomycetota</taxon>
        <taxon>Actinomycetes</taxon>
        <taxon>Frankiales</taxon>
        <taxon>Frankiaceae</taxon>
        <taxon>Parafrankia</taxon>
    </lineage>
</organism>
<dbReference type="EMBL" id="MAXA01000185">
    <property type="protein sequence ID" value="OHV29901.1"/>
    <property type="molecule type" value="Genomic_DNA"/>
</dbReference>